<comment type="caution">
    <text evidence="2">The sequence shown here is derived from an EMBL/GenBank/DDBJ whole genome shotgun (WGS) entry which is preliminary data.</text>
</comment>
<dbReference type="PATRIC" id="fig|1348663.4.peg.3650"/>
<organism evidence="2 3">
    <name type="scientific">Kitasatospora cheerisanensis KCTC 2395</name>
    <dbReference type="NCBI Taxonomy" id="1348663"/>
    <lineage>
        <taxon>Bacteria</taxon>
        <taxon>Bacillati</taxon>
        <taxon>Actinomycetota</taxon>
        <taxon>Actinomycetes</taxon>
        <taxon>Kitasatosporales</taxon>
        <taxon>Streptomycetaceae</taxon>
        <taxon>Kitasatospora</taxon>
    </lineage>
</organism>
<reference evidence="2 3" key="1">
    <citation type="submission" date="2014-05" db="EMBL/GenBank/DDBJ databases">
        <title>Draft Genome Sequence of Kitasatospora cheerisanensis KCTC 2395.</title>
        <authorList>
            <person name="Nam D.H."/>
        </authorList>
    </citation>
    <scope>NUCLEOTIDE SEQUENCE [LARGE SCALE GENOMIC DNA]</scope>
    <source>
        <strain evidence="2 3">KCTC 2395</strain>
    </source>
</reference>
<dbReference type="Proteomes" id="UP000027178">
    <property type="component" value="Unassembled WGS sequence"/>
</dbReference>
<dbReference type="HOGENOM" id="CLU_2260008_0_0_11"/>
<proteinExistence type="predicted"/>
<name>A0A066Z1E3_9ACTN</name>
<sequence>MLGLFVGLVGLLASVTGGVRGRGGGQSADGAAAGGSVRMVRGVKGDVVIGRTSAAPGPVPDQASTPVTDTAGDGQSARGVRAGGDVELVDGVDGSVRFGEQQP</sequence>
<dbReference type="EMBL" id="JNBY01000093">
    <property type="protein sequence ID" value="KDN84000.1"/>
    <property type="molecule type" value="Genomic_DNA"/>
</dbReference>
<evidence type="ECO:0000313" key="2">
    <source>
        <dbReference type="EMBL" id="KDN84000.1"/>
    </source>
</evidence>
<evidence type="ECO:0000256" key="1">
    <source>
        <dbReference type="SAM" id="MobiDB-lite"/>
    </source>
</evidence>
<accession>A0A066Z1E3</accession>
<protein>
    <submittedName>
        <fullName evidence="2">Uncharacterized protein</fullName>
    </submittedName>
</protein>
<gene>
    <name evidence="2" type="ORF">KCH_37910</name>
</gene>
<evidence type="ECO:0000313" key="3">
    <source>
        <dbReference type="Proteomes" id="UP000027178"/>
    </source>
</evidence>
<feature type="region of interest" description="Disordered" evidence="1">
    <location>
        <begin position="51"/>
        <end position="84"/>
    </location>
</feature>
<keyword evidence="3" id="KW-1185">Reference proteome</keyword>
<dbReference type="AlphaFoldDB" id="A0A066Z1E3"/>